<dbReference type="Proteomes" id="UP000694700">
    <property type="component" value="Unplaced"/>
</dbReference>
<keyword evidence="11" id="KW-0159">Chromosome partition</keyword>
<evidence type="ECO:0000259" key="18">
    <source>
        <dbReference type="Pfam" id="PF03941"/>
    </source>
</evidence>
<dbReference type="PANTHER" id="PTHR13142">
    <property type="entry name" value="INNER CENTROMERE PROTEIN"/>
    <property type="match status" value="1"/>
</dbReference>
<evidence type="ECO:0000256" key="13">
    <source>
        <dbReference type="ARBA" id="ARBA00023212"/>
    </source>
</evidence>
<dbReference type="GO" id="GO:0032133">
    <property type="term" value="C:chromosome passenger complex"/>
    <property type="evidence" value="ECO:0007669"/>
    <property type="project" value="TreeGrafter"/>
</dbReference>
<dbReference type="GO" id="GO:0000776">
    <property type="term" value="C:kinetochore"/>
    <property type="evidence" value="ECO:0007669"/>
    <property type="project" value="UniProtKB-KW"/>
</dbReference>
<feature type="region of interest" description="Disordered" evidence="17">
    <location>
        <begin position="487"/>
        <end position="637"/>
    </location>
</feature>
<keyword evidence="12" id="KW-0995">Kinetochore</keyword>
<dbReference type="InterPro" id="IPR005635">
    <property type="entry name" value="Inner_centromere_prot_ARK-bd"/>
</dbReference>
<dbReference type="GO" id="GO:0000281">
    <property type="term" value="P:mitotic cytokinesis"/>
    <property type="evidence" value="ECO:0007669"/>
    <property type="project" value="TreeGrafter"/>
</dbReference>
<accession>A0A8C1SG71</accession>
<evidence type="ECO:0000256" key="6">
    <source>
        <dbReference type="ARBA" id="ARBA00022454"/>
    </source>
</evidence>
<evidence type="ECO:0000256" key="9">
    <source>
        <dbReference type="ARBA" id="ARBA00022701"/>
    </source>
</evidence>
<feature type="region of interest" description="Disordered" evidence="17">
    <location>
        <begin position="275"/>
        <end position="329"/>
    </location>
</feature>
<dbReference type="Ensembl" id="ENSCCRT00015007934.1">
    <property type="protein sequence ID" value="ENSCCRP00015007619.1"/>
    <property type="gene ID" value="ENSCCRG00015003816.1"/>
</dbReference>
<dbReference type="Gene3D" id="1.20.5.3600">
    <property type="match status" value="1"/>
</dbReference>
<feature type="compositionally biased region" description="Basic residues" evidence="17">
    <location>
        <begin position="142"/>
        <end position="152"/>
    </location>
</feature>
<dbReference type="InterPro" id="IPR022006">
    <property type="entry name" value="INCENP_N"/>
</dbReference>
<feature type="compositionally biased region" description="Basic and acidic residues" evidence="17">
    <location>
        <begin position="497"/>
        <end position="511"/>
    </location>
</feature>
<evidence type="ECO:0000256" key="2">
    <source>
        <dbReference type="ARBA" id="ARBA00004186"/>
    </source>
</evidence>
<keyword evidence="6" id="KW-0158">Chromosome</keyword>
<feature type="region of interest" description="Disordered" evidence="17">
    <location>
        <begin position="48"/>
        <end position="158"/>
    </location>
</feature>
<keyword evidence="8" id="KW-0132">Cell division</keyword>
<feature type="region of interest" description="Disordered" evidence="17">
    <location>
        <begin position="715"/>
        <end position="738"/>
    </location>
</feature>
<evidence type="ECO:0000256" key="11">
    <source>
        <dbReference type="ARBA" id="ARBA00022829"/>
    </source>
</evidence>
<comment type="subcellular location">
    <subcellularLocation>
        <location evidence="4">Chromosome</location>
        <location evidence="4">Centromere</location>
        <location evidence="4">Kinetochore</location>
    </subcellularLocation>
    <subcellularLocation>
        <location evidence="2">Cytoplasm</location>
        <location evidence="2">Cytoskeleton</location>
        <location evidence="2">Spindle</location>
    </subcellularLocation>
    <subcellularLocation>
        <location evidence="3">Midbody</location>
    </subcellularLocation>
    <subcellularLocation>
        <location evidence="1">Nucleus</location>
    </subcellularLocation>
</comment>
<sequence>MSSLPETTRSLMEVFNGKLQDFTNAIDNVHMVWLEEIQQEAHRMFSSDFSTEPELMPKTPSQKKTNRRKRVSMELNESRSKRRFSKGKRSNLRRSSVQMTLITVSELVTPHVPNDSSESLMEEPSHRTRRNKTTAPTETKPVKRSTRNKGGAKAKDVEEVAESMSDVNEAIEVQDSSSNQDQNLVSEAVVKIPSSERLSADLLLNAGVSPGRSANKIPIAAFGLQTTPQGSSRTSARRSLVVRRSLVGLRQSMTQEAVRRASRRSFLKKKARLGNSTCSSSVSGETSTFTVTELEPEKTEEMKSKVKDELPEETAESSTTENHRYTRSMARTSETGTCLTDLLIFKTQRVIGLTSKSWIGPDNPLCPFVKNQMLMTTPGSLGRSTIIKSFIKQSATKTDTKERERQKWDALNKKIEQENERKKKIEEERRKKQEEMKRKRDERLKRVVEARVKGEKEKEQEKKKKIEEKLAQLEKKNDMLRVERLAEEKAKRKVATKRQEELELRKKEAARQKKLQQVEEEERRHQEMLAKRKAEEEREKARKLAEATRALELKKEQEREKEREQERERERERERQAAAEKERLEREKAIALQKELERAAREKERMEMEKRKMEEQRKAEEEREAQQKRAAAASVSAAKTQANILNTTITKSSALNKTVDIENSVLNTPVGKGAAHNKTVDIGPGLNVTMDIEQSPQSYQITPKGQKVNVLVNPEDYGMDQNSDDSTDDESAPKKPIPSWAEGMFICSYRLRYVPSVPS</sequence>
<dbReference type="GO" id="GO:0005634">
    <property type="term" value="C:nucleus"/>
    <property type="evidence" value="ECO:0007669"/>
    <property type="project" value="UniProtKB-SubCell"/>
</dbReference>
<evidence type="ECO:0000256" key="14">
    <source>
        <dbReference type="ARBA" id="ARBA00023242"/>
    </source>
</evidence>
<keyword evidence="14" id="KW-0539">Nucleus</keyword>
<evidence type="ECO:0000256" key="16">
    <source>
        <dbReference type="ARBA" id="ARBA00023328"/>
    </source>
</evidence>
<dbReference type="GO" id="GO:0051310">
    <property type="term" value="P:metaphase chromosome alignment"/>
    <property type="evidence" value="ECO:0007669"/>
    <property type="project" value="TreeGrafter"/>
</dbReference>
<feature type="domain" description="Inner centromere protein ARK-binding" evidence="18">
    <location>
        <begin position="720"/>
        <end position="743"/>
    </location>
</feature>
<feature type="compositionally biased region" description="Polar residues" evidence="17">
    <location>
        <begin position="93"/>
        <end position="103"/>
    </location>
</feature>
<dbReference type="Pfam" id="PF12178">
    <property type="entry name" value="INCENP_N"/>
    <property type="match status" value="1"/>
</dbReference>
<dbReference type="GO" id="GO:0051257">
    <property type="term" value="P:meiotic spindle midzone assembly"/>
    <property type="evidence" value="ECO:0007669"/>
    <property type="project" value="TreeGrafter"/>
</dbReference>
<evidence type="ECO:0000256" key="3">
    <source>
        <dbReference type="ARBA" id="ARBA00004214"/>
    </source>
</evidence>
<keyword evidence="16" id="KW-0137">Centromere</keyword>
<keyword evidence="13" id="KW-0206">Cytoskeleton</keyword>
<feature type="compositionally biased region" description="Basic residues" evidence="17">
    <location>
        <begin position="80"/>
        <end position="92"/>
    </location>
</feature>
<dbReference type="GO" id="GO:1990385">
    <property type="term" value="C:meiotic spindle midzone"/>
    <property type="evidence" value="ECO:0007669"/>
    <property type="project" value="TreeGrafter"/>
</dbReference>
<evidence type="ECO:0008006" key="22">
    <source>
        <dbReference type="Google" id="ProtNLM"/>
    </source>
</evidence>
<evidence type="ECO:0000256" key="5">
    <source>
        <dbReference type="ARBA" id="ARBA00010042"/>
    </source>
</evidence>
<evidence type="ECO:0000256" key="15">
    <source>
        <dbReference type="ARBA" id="ARBA00023306"/>
    </source>
</evidence>
<evidence type="ECO:0000256" key="7">
    <source>
        <dbReference type="ARBA" id="ARBA00022490"/>
    </source>
</evidence>
<protein>
    <recommendedName>
        <fullName evidence="22">Inner centromere protein</fullName>
    </recommendedName>
</protein>
<evidence type="ECO:0000256" key="4">
    <source>
        <dbReference type="ARBA" id="ARBA00004629"/>
    </source>
</evidence>
<feature type="domain" description="Chromosome passenger complex (CPC) protein INCENP N-terminal" evidence="19">
    <location>
        <begin position="8"/>
        <end position="41"/>
    </location>
</feature>
<dbReference type="Pfam" id="PF03941">
    <property type="entry name" value="INCENP_ARK-bind"/>
    <property type="match status" value="1"/>
</dbReference>
<proteinExistence type="inferred from homology"/>
<dbReference type="GO" id="GO:0030496">
    <property type="term" value="C:midbody"/>
    <property type="evidence" value="ECO:0007669"/>
    <property type="project" value="UniProtKB-SubCell"/>
</dbReference>
<keyword evidence="9" id="KW-0493">Microtubule</keyword>
<evidence type="ECO:0000256" key="10">
    <source>
        <dbReference type="ARBA" id="ARBA00022776"/>
    </source>
</evidence>
<feature type="compositionally biased region" description="Basic and acidic residues" evidence="17">
    <location>
        <begin position="521"/>
        <end position="627"/>
    </location>
</feature>
<dbReference type="AlphaFoldDB" id="A0A8C1SG71"/>
<keyword evidence="10" id="KW-0498">Mitosis</keyword>
<organism evidence="20 21">
    <name type="scientific">Cyprinus carpio</name>
    <name type="common">Common carp</name>
    <dbReference type="NCBI Taxonomy" id="7962"/>
    <lineage>
        <taxon>Eukaryota</taxon>
        <taxon>Metazoa</taxon>
        <taxon>Chordata</taxon>
        <taxon>Craniata</taxon>
        <taxon>Vertebrata</taxon>
        <taxon>Euteleostomi</taxon>
        <taxon>Actinopterygii</taxon>
        <taxon>Neopterygii</taxon>
        <taxon>Teleostei</taxon>
        <taxon>Ostariophysi</taxon>
        <taxon>Cypriniformes</taxon>
        <taxon>Cyprinidae</taxon>
        <taxon>Cyprininae</taxon>
        <taxon>Cyprinus</taxon>
    </lineage>
</organism>
<feature type="compositionally biased region" description="Low complexity" evidence="17">
    <location>
        <begin position="276"/>
        <end position="293"/>
    </location>
</feature>
<keyword evidence="15" id="KW-0131">Cell cycle</keyword>
<evidence type="ECO:0000256" key="1">
    <source>
        <dbReference type="ARBA" id="ARBA00004123"/>
    </source>
</evidence>
<evidence type="ECO:0000256" key="17">
    <source>
        <dbReference type="SAM" id="MobiDB-lite"/>
    </source>
</evidence>
<feature type="compositionally biased region" description="Basic and acidic residues" evidence="17">
    <location>
        <begin position="295"/>
        <end position="309"/>
    </location>
</feature>
<evidence type="ECO:0000313" key="21">
    <source>
        <dbReference type="Proteomes" id="UP000694700"/>
    </source>
</evidence>
<dbReference type="GO" id="GO:0005874">
    <property type="term" value="C:microtubule"/>
    <property type="evidence" value="ECO:0007669"/>
    <property type="project" value="UniProtKB-KW"/>
</dbReference>
<name>A0A8C1SG71_CYPCA</name>
<reference evidence="20" key="1">
    <citation type="submission" date="2025-08" db="UniProtKB">
        <authorList>
            <consortium name="Ensembl"/>
        </authorList>
    </citation>
    <scope>IDENTIFICATION</scope>
</reference>
<evidence type="ECO:0000259" key="19">
    <source>
        <dbReference type="Pfam" id="PF12178"/>
    </source>
</evidence>
<evidence type="ECO:0000256" key="8">
    <source>
        <dbReference type="ARBA" id="ARBA00022618"/>
    </source>
</evidence>
<evidence type="ECO:0000313" key="20">
    <source>
        <dbReference type="Ensembl" id="ENSCCRP00015007619.1"/>
    </source>
</evidence>
<comment type="similarity">
    <text evidence="5">Belongs to the INCENP family.</text>
</comment>
<dbReference type="PANTHER" id="PTHR13142:SF1">
    <property type="entry name" value="INNER CENTROMERE PROTEIN"/>
    <property type="match status" value="1"/>
</dbReference>
<keyword evidence="7" id="KW-0963">Cytoplasm</keyword>
<evidence type="ECO:0000256" key="12">
    <source>
        <dbReference type="ARBA" id="ARBA00022838"/>
    </source>
</evidence>